<reference evidence="1" key="1">
    <citation type="submission" date="2022-04" db="EMBL/GenBank/DDBJ databases">
        <title>Carnegiea gigantea Genome sequencing and assembly v2.</title>
        <authorList>
            <person name="Copetti D."/>
            <person name="Sanderson M.J."/>
            <person name="Burquez A."/>
            <person name="Wojciechowski M.F."/>
        </authorList>
    </citation>
    <scope>NUCLEOTIDE SEQUENCE</scope>
    <source>
        <strain evidence="1">SGP5-SGP5p</strain>
        <tissue evidence="1">Aerial part</tissue>
    </source>
</reference>
<dbReference type="EMBL" id="JAKOGI010000282">
    <property type="protein sequence ID" value="KAJ8437756.1"/>
    <property type="molecule type" value="Genomic_DNA"/>
</dbReference>
<dbReference type="PANTHER" id="PTHR34287:SF4">
    <property type="entry name" value="OS04G0504200 PROTEIN"/>
    <property type="match status" value="1"/>
</dbReference>
<dbReference type="AlphaFoldDB" id="A0A9Q1K5P0"/>
<organism evidence="1 2">
    <name type="scientific">Carnegiea gigantea</name>
    <dbReference type="NCBI Taxonomy" id="171969"/>
    <lineage>
        <taxon>Eukaryota</taxon>
        <taxon>Viridiplantae</taxon>
        <taxon>Streptophyta</taxon>
        <taxon>Embryophyta</taxon>
        <taxon>Tracheophyta</taxon>
        <taxon>Spermatophyta</taxon>
        <taxon>Magnoliopsida</taxon>
        <taxon>eudicotyledons</taxon>
        <taxon>Gunneridae</taxon>
        <taxon>Pentapetalae</taxon>
        <taxon>Caryophyllales</taxon>
        <taxon>Cactineae</taxon>
        <taxon>Cactaceae</taxon>
        <taxon>Cactoideae</taxon>
        <taxon>Echinocereeae</taxon>
        <taxon>Carnegiea</taxon>
    </lineage>
</organism>
<comment type="caution">
    <text evidence="1">The sequence shown here is derived from an EMBL/GenBank/DDBJ whole genome shotgun (WGS) entry which is preliminary data.</text>
</comment>
<gene>
    <name evidence="1" type="ORF">Cgig2_009471</name>
</gene>
<name>A0A9Q1K5P0_9CARY</name>
<keyword evidence="2" id="KW-1185">Reference proteome</keyword>
<accession>A0A9Q1K5P0</accession>
<sequence>MEEDSTESLLFKGRDVMVIQYVASSMADELLSKYPDNSAFDFDYSQSSIWSPLVPRFNSLSCLAPRSPNLKKKLSFDNDCNVFDKIPLSRIKRKICAFGLALNSKFHKKKMQMMVGVKVKVNANSSDLPRSPPSRKGWKKALKMTTKQFKKKRDHHHPYRHPISAVTLSDYFQSPNF</sequence>
<dbReference type="PANTHER" id="PTHR34287">
    <property type="entry name" value="OS06G0551500 PROTEIN-RELATED"/>
    <property type="match status" value="1"/>
</dbReference>
<proteinExistence type="predicted"/>
<evidence type="ECO:0000313" key="2">
    <source>
        <dbReference type="Proteomes" id="UP001153076"/>
    </source>
</evidence>
<dbReference type="OrthoDB" id="1678883at2759"/>
<protein>
    <submittedName>
        <fullName evidence="1">Uncharacterized protein</fullName>
    </submittedName>
</protein>
<dbReference type="Proteomes" id="UP001153076">
    <property type="component" value="Unassembled WGS sequence"/>
</dbReference>
<evidence type="ECO:0000313" key="1">
    <source>
        <dbReference type="EMBL" id="KAJ8437756.1"/>
    </source>
</evidence>